<keyword evidence="2" id="KW-0963">Cytoplasm</keyword>
<dbReference type="STRING" id="937334.SAMN05444406_1549"/>
<dbReference type="PANTHER" id="PTHR42713">
    <property type="entry name" value="HISTIDINE KINASE-RELATED"/>
    <property type="match status" value="1"/>
</dbReference>
<sequence length="132" mass="15505">MVLRVMMVDSSYEARRDIDSKIKWVENDFELVGEANNGEEALALLPHVSPHVIFTEIRMPKMDGITFIETAKKRWPDIKYVIVSNYDNFEYLRQAMRVGAYDYILKPVKAEEINQVLLRAKFEIETGIRKFF</sequence>
<evidence type="ECO:0000259" key="6">
    <source>
        <dbReference type="PROSITE" id="PS50110"/>
    </source>
</evidence>
<evidence type="ECO:0000256" key="3">
    <source>
        <dbReference type="ARBA" id="ARBA00023125"/>
    </source>
</evidence>
<comment type="caution">
    <text evidence="5">Lacks conserved residue(s) required for the propagation of feature annotation.</text>
</comment>
<dbReference type="GO" id="GO:0003677">
    <property type="term" value="F:DNA binding"/>
    <property type="evidence" value="ECO:0007669"/>
    <property type="project" value="UniProtKB-KW"/>
</dbReference>
<dbReference type="AlphaFoldDB" id="A0A1I5YN91"/>
<name>A0A1I5YN91_9FIRM</name>
<dbReference type="Pfam" id="PF00072">
    <property type="entry name" value="Response_reg"/>
    <property type="match status" value="1"/>
</dbReference>
<dbReference type="Proteomes" id="UP000198577">
    <property type="component" value="Unassembled WGS sequence"/>
</dbReference>
<proteinExistence type="predicted"/>
<evidence type="ECO:0000313" key="8">
    <source>
        <dbReference type="Proteomes" id="UP000198577"/>
    </source>
</evidence>
<dbReference type="Gene3D" id="3.40.50.2300">
    <property type="match status" value="1"/>
</dbReference>
<dbReference type="SUPFAM" id="SSF52172">
    <property type="entry name" value="CheY-like"/>
    <property type="match status" value="1"/>
</dbReference>
<dbReference type="PROSITE" id="PS50110">
    <property type="entry name" value="RESPONSE_REGULATORY"/>
    <property type="match status" value="1"/>
</dbReference>
<comment type="function">
    <text evidence="4">May play the central regulatory role in sporulation. It may be an element of the effector pathway responsible for the activation of sporulation genes in response to nutritional stress. Spo0A may act in concert with spo0H (a sigma factor) to control the expression of some genes that are critical to the sporulation process.</text>
</comment>
<dbReference type="GO" id="GO:0000160">
    <property type="term" value="P:phosphorelay signal transduction system"/>
    <property type="evidence" value="ECO:0007669"/>
    <property type="project" value="InterPro"/>
</dbReference>
<dbReference type="PANTHER" id="PTHR42713:SF3">
    <property type="entry name" value="TRANSCRIPTIONAL REGULATORY PROTEIN HPTR"/>
    <property type="match status" value="1"/>
</dbReference>
<gene>
    <name evidence="7" type="ORF">SAMN05444406_1549</name>
</gene>
<evidence type="ECO:0000256" key="4">
    <source>
        <dbReference type="ARBA" id="ARBA00024867"/>
    </source>
</evidence>
<evidence type="ECO:0000256" key="5">
    <source>
        <dbReference type="PROSITE-ProRule" id="PRU00169"/>
    </source>
</evidence>
<keyword evidence="3" id="KW-0238">DNA-binding</keyword>
<accession>A0A1I5YN91</accession>
<evidence type="ECO:0000256" key="1">
    <source>
        <dbReference type="ARBA" id="ARBA00018672"/>
    </source>
</evidence>
<evidence type="ECO:0000313" key="7">
    <source>
        <dbReference type="EMBL" id="SFQ45731.1"/>
    </source>
</evidence>
<organism evidence="7 8">
    <name type="scientific">Caldicoprobacter faecalis</name>
    <dbReference type="NCBI Taxonomy" id="937334"/>
    <lineage>
        <taxon>Bacteria</taxon>
        <taxon>Bacillati</taxon>
        <taxon>Bacillota</taxon>
        <taxon>Clostridia</taxon>
        <taxon>Caldicoprobacterales</taxon>
        <taxon>Caldicoprobacteraceae</taxon>
        <taxon>Caldicoprobacter</taxon>
    </lineage>
</organism>
<protein>
    <recommendedName>
        <fullName evidence="1">Stage 0 sporulation protein A homolog</fullName>
    </recommendedName>
</protein>
<reference evidence="7 8" key="1">
    <citation type="submission" date="2016-10" db="EMBL/GenBank/DDBJ databases">
        <authorList>
            <person name="de Groot N.N."/>
        </authorList>
    </citation>
    <scope>NUCLEOTIDE SEQUENCE [LARGE SCALE GENOMIC DNA]</scope>
    <source>
        <strain evidence="7 8">DSM 20678</strain>
    </source>
</reference>
<keyword evidence="8" id="KW-1185">Reference proteome</keyword>
<dbReference type="CDD" id="cd17536">
    <property type="entry name" value="REC_YesN-like"/>
    <property type="match status" value="1"/>
</dbReference>
<dbReference type="InterPro" id="IPR051552">
    <property type="entry name" value="HptR"/>
</dbReference>
<dbReference type="SMART" id="SM00448">
    <property type="entry name" value="REC"/>
    <property type="match status" value="1"/>
</dbReference>
<dbReference type="EMBL" id="FOXR01000054">
    <property type="protein sequence ID" value="SFQ45731.1"/>
    <property type="molecule type" value="Genomic_DNA"/>
</dbReference>
<dbReference type="InterPro" id="IPR001789">
    <property type="entry name" value="Sig_transdc_resp-reg_receiver"/>
</dbReference>
<dbReference type="RefSeq" id="WP_025746775.1">
    <property type="nucleotide sequence ID" value="NZ_FOXR01000054.1"/>
</dbReference>
<evidence type="ECO:0000256" key="2">
    <source>
        <dbReference type="ARBA" id="ARBA00022490"/>
    </source>
</evidence>
<feature type="domain" description="Response regulatory" evidence="6">
    <location>
        <begin position="4"/>
        <end position="121"/>
    </location>
</feature>
<dbReference type="InterPro" id="IPR011006">
    <property type="entry name" value="CheY-like_superfamily"/>
</dbReference>